<sequence>MAIRKNRPCNASILILAKLNRLETYTASRPYLIIFNGELNMWLDFDLAIGNNVITDTTLLIVAGDTRQWSVLTCDLPASASLHDGFT</sequence>
<evidence type="ECO:0000313" key="2">
    <source>
        <dbReference type="Proteomes" id="UP000008021"/>
    </source>
</evidence>
<evidence type="ECO:0000313" key="1">
    <source>
        <dbReference type="EnsemblPlants" id="OMERI07G17680.1"/>
    </source>
</evidence>
<accession>A0A0E0EDY9</accession>
<proteinExistence type="predicted"/>
<reference evidence="1" key="1">
    <citation type="submission" date="2015-04" db="UniProtKB">
        <authorList>
            <consortium name="EnsemblPlants"/>
        </authorList>
    </citation>
    <scope>IDENTIFICATION</scope>
</reference>
<name>A0A0E0EDY9_9ORYZ</name>
<dbReference type="EnsemblPlants" id="OMERI07G17680.1">
    <property type="protein sequence ID" value="OMERI07G17680.1"/>
    <property type="gene ID" value="OMERI07G17680"/>
</dbReference>
<reference evidence="1" key="2">
    <citation type="submission" date="2018-05" db="EMBL/GenBank/DDBJ databases">
        <title>OmerRS3 (Oryza meridionalis Reference Sequence Version 3).</title>
        <authorList>
            <person name="Zhang J."/>
            <person name="Kudrna D."/>
            <person name="Lee S."/>
            <person name="Talag J."/>
            <person name="Welchert J."/>
            <person name="Wing R.A."/>
        </authorList>
    </citation>
    <scope>NUCLEOTIDE SEQUENCE [LARGE SCALE GENOMIC DNA]</scope>
    <source>
        <strain evidence="1">cv. OR44</strain>
    </source>
</reference>
<protein>
    <submittedName>
        <fullName evidence="1">Uncharacterized protein</fullName>
    </submittedName>
</protein>
<dbReference type="HOGENOM" id="CLU_2487218_0_0_1"/>
<dbReference type="AlphaFoldDB" id="A0A0E0EDY9"/>
<organism evidence="1">
    <name type="scientific">Oryza meridionalis</name>
    <dbReference type="NCBI Taxonomy" id="40149"/>
    <lineage>
        <taxon>Eukaryota</taxon>
        <taxon>Viridiplantae</taxon>
        <taxon>Streptophyta</taxon>
        <taxon>Embryophyta</taxon>
        <taxon>Tracheophyta</taxon>
        <taxon>Spermatophyta</taxon>
        <taxon>Magnoliopsida</taxon>
        <taxon>Liliopsida</taxon>
        <taxon>Poales</taxon>
        <taxon>Poaceae</taxon>
        <taxon>BOP clade</taxon>
        <taxon>Oryzoideae</taxon>
        <taxon>Oryzeae</taxon>
        <taxon>Oryzinae</taxon>
        <taxon>Oryza</taxon>
    </lineage>
</organism>
<keyword evidence="2" id="KW-1185">Reference proteome</keyword>
<dbReference type="Proteomes" id="UP000008021">
    <property type="component" value="Chromosome 7"/>
</dbReference>
<dbReference type="Gramene" id="OMERI07G17680.1">
    <property type="protein sequence ID" value="OMERI07G17680.1"/>
    <property type="gene ID" value="OMERI07G17680"/>
</dbReference>